<keyword evidence="2" id="KW-0472">Membrane</keyword>
<protein>
    <submittedName>
        <fullName evidence="4">Cell wall-active antibiotics response 4TMS YvqF</fullName>
    </submittedName>
</protein>
<evidence type="ECO:0000256" key="1">
    <source>
        <dbReference type="SAM" id="MobiDB-lite"/>
    </source>
</evidence>
<dbReference type="Proteomes" id="UP000184612">
    <property type="component" value="Unassembled WGS sequence"/>
</dbReference>
<feature type="region of interest" description="Disordered" evidence="1">
    <location>
        <begin position="86"/>
        <end position="115"/>
    </location>
</feature>
<keyword evidence="2" id="KW-0812">Transmembrane</keyword>
<feature type="domain" description="Cell wall-active antibiotics response LiaF-like C-terminal" evidence="3">
    <location>
        <begin position="138"/>
        <end position="193"/>
    </location>
</feature>
<name>A0A1M7YN74_9FIRM</name>
<dbReference type="AlphaFoldDB" id="A0A1M7YN74"/>
<dbReference type="PANTHER" id="PTHR40763">
    <property type="entry name" value="MEMBRANE PROTEIN-RELATED"/>
    <property type="match status" value="1"/>
</dbReference>
<evidence type="ECO:0000313" key="5">
    <source>
        <dbReference type="Proteomes" id="UP000184612"/>
    </source>
</evidence>
<feature type="transmembrane region" description="Helical" evidence="2">
    <location>
        <begin position="7"/>
        <end position="28"/>
    </location>
</feature>
<reference evidence="4 5" key="1">
    <citation type="submission" date="2016-12" db="EMBL/GenBank/DDBJ databases">
        <authorList>
            <person name="Song W.-J."/>
            <person name="Kurnit D.M."/>
        </authorList>
    </citation>
    <scope>NUCLEOTIDE SEQUENCE [LARGE SCALE GENOMIC DNA]</scope>
    <source>
        <strain evidence="4 5">DSM 12503</strain>
    </source>
</reference>
<dbReference type="STRING" id="1121345.SAMN02745217_04511"/>
<dbReference type="EMBL" id="FRFD01000017">
    <property type="protein sequence ID" value="SHO54072.1"/>
    <property type="molecule type" value="Genomic_DNA"/>
</dbReference>
<accession>A0A1M7YN74</accession>
<dbReference type="PANTHER" id="PTHR40763:SF5">
    <property type="entry name" value="MEMBRANE PROTEIN"/>
    <property type="match status" value="1"/>
</dbReference>
<dbReference type="RefSeq" id="WP_073591132.1">
    <property type="nucleotide sequence ID" value="NZ_FRFD01000017.1"/>
</dbReference>
<dbReference type="OrthoDB" id="3636235at2"/>
<dbReference type="InterPro" id="IPR024425">
    <property type="entry name" value="LiaF-like_C"/>
</dbReference>
<feature type="transmembrane region" description="Helical" evidence="2">
    <location>
        <begin position="34"/>
        <end position="52"/>
    </location>
</feature>
<gene>
    <name evidence="4" type="ORF">SAMN02745217_04511</name>
</gene>
<evidence type="ECO:0000256" key="2">
    <source>
        <dbReference type="SAM" id="Phobius"/>
    </source>
</evidence>
<keyword evidence="5" id="KW-1185">Reference proteome</keyword>
<keyword evidence="2" id="KW-1133">Transmembrane helix</keyword>
<evidence type="ECO:0000259" key="3">
    <source>
        <dbReference type="Pfam" id="PF09922"/>
    </source>
</evidence>
<dbReference type="Pfam" id="PF09922">
    <property type="entry name" value="LiaF-like_C"/>
    <property type="match status" value="1"/>
</dbReference>
<proteinExistence type="predicted"/>
<evidence type="ECO:0000313" key="4">
    <source>
        <dbReference type="EMBL" id="SHO54072.1"/>
    </source>
</evidence>
<organism evidence="4 5">
    <name type="scientific">Anaerocolumna xylanovorans DSM 12503</name>
    <dbReference type="NCBI Taxonomy" id="1121345"/>
    <lineage>
        <taxon>Bacteria</taxon>
        <taxon>Bacillati</taxon>
        <taxon>Bacillota</taxon>
        <taxon>Clostridia</taxon>
        <taxon>Lachnospirales</taxon>
        <taxon>Lachnospiraceae</taxon>
        <taxon>Anaerocolumna</taxon>
    </lineage>
</organism>
<sequence length="223" mass="24499">MKNTTSKFLWGVFFLGFGLMWIGSNLGILREGAVKGLLISFILILFGVVIILKGRQEEKDQNNTIEDKSDESRAGEYTAKEEFYRESYSEEGFTEDVPPNSNAENVDMRSSRTGSGKKNYTSILSSHNVQCTEEFTGGEITAILGGIELDLRNAVITRDIVIDVICIMGSIDIFLPSGVQVSVSCVPIMGGVESRINGSANRKESIFTVYIRGTCLMGGIEIR</sequence>